<dbReference type="PANTHER" id="PTHR11079:SF162">
    <property type="entry name" value="RIBOFLAVIN BIOSYNTHESIS PROTEIN PYRD, CHLOROPLASTIC"/>
    <property type="match status" value="1"/>
</dbReference>
<evidence type="ECO:0000256" key="1">
    <source>
        <dbReference type="ARBA" id="ARBA00022723"/>
    </source>
</evidence>
<dbReference type="PANTHER" id="PTHR11079">
    <property type="entry name" value="CYTOSINE DEAMINASE FAMILY MEMBER"/>
    <property type="match status" value="1"/>
</dbReference>
<dbReference type="PROSITE" id="PS00903">
    <property type="entry name" value="CYT_DCMP_DEAMINASES_1"/>
    <property type="match status" value="1"/>
</dbReference>
<dbReference type="CDD" id="cd01285">
    <property type="entry name" value="nucleoside_deaminase"/>
    <property type="match status" value="1"/>
</dbReference>
<evidence type="ECO:0000256" key="2">
    <source>
        <dbReference type="ARBA" id="ARBA00022833"/>
    </source>
</evidence>
<dbReference type="GO" id="GO:0008270">
    <property type="term" value="F:zinc ion binding"/>
    <property type="evidence" value="ECO:0007669"/>
    <property type="project" value="InterPro"/>
</dbReference>
<gene>
    <name evidence="4" type="ORF">GLW04_03640</name>
</gene>
<name>A0A845DY47_9BACI</name>
<dbReference type="PROSITE" id="PS51747">
    <property type="entry name" value="CYT_DCMP_DEAMINASES_2"/>
    <property type="match status" value="1"/>
</dbReference>
<dbReference type="EMBL" id="WMET01000001">
    <property type="protein sequence ID" value="MYL18967.1"/>
    <property type="molecule type" value="Genomic_DNA"/>
</dbReference>
<dbReference type="InterPro" id="IPR016192">
    <property type="entry name" value="APOBEC/CMP_deaminase_Zn-bd"/>
</dbReference>
<dbReference type="Pfam" id="PF00383">
    <property type="entry name" value="dCMP_cyt_deam_1"/>
    <property type="match status" value="1"/>
</dbReference>
<dbReference type="AlphaFoldDB" id="A0A845DY47"/>
<dbReference type="InterPro" id="IPR016193">
    <property type="entry name" value="Cytidine_deaminase-like"/>
</dbReference>
<dbReference type="Proteomes" id="UP000460949">
    <property type="component" value="Unassembled WGS sequence"/>
</dbReference>
<sequence>MMMEDERMIRRAIEIAEDSKKQGNAPFGALLVKDGVILMEEGNQVHTKNDPTHHAELALIRRFCRETGTTDLGDYTLYTSCEPCVMCAGALVFTGIGRLVYSASNKQMAEKTGGGIMISSKEVFKKSPHHPVVKGKVLNEEGIVLFE</sequence>
<feature type="domain" description="CMP/dCMP-type deaminase" evidence="3">
    <location>
        <begin position="3"/>
        <end position="117"/>
    </location>
</feature>
<evidence type="ECO:0000259" key="3">
    <source>
        <dbReference type="PROSITE" id="PS51747"/>
    </source>
</evidence>
<evidence type="ECO:0000313" key="5">
    <source>
        <dbReference type="Proteomes" id="UP000460949"/>
    </source>
</evidence>
<reference evidence="4 5" key="1">
    <citation type="submission" date="2019-11" db="EMBL/GenBank/DDBJ databases">
        <title>Genome sequences of 17 halophilic strains isolated from different environments.</title>
        <authorList>
            <person name="Furrow R.E."/>
        </authorList>
    </citation>
    <scope>NUCLEOTIDE SEQUENCE [LARGE SCALE GENOMIC DNA]</scope>
    <source>
        <strain evidence="4 5">22511_23_Filter</strain>
    </source>
</reference>
<dbReference type="RefSeq" id="WP_160835399.1">
    <property type="nucleotide sequence ID" value="NZ_WMET01000001.1"/>
</dbReference>
<evidence type="ECO:0000313" key="4">
    <source>
        <dbReference type="EMBL" id="MYL18967.1"/>
    </source>
</evidence>
<organism evidence="4 5">
    <name type="scientific">Halobacillus litoralis</name>
    <dbReference type="NCBI Taxonomy" id="45668"/>
    <lineage>
        <taxon>Bacteria</taxon>
        <taxon>Bacillati</taxon>
        <taxon>Bacillota</taxon>
        <taxon>Bacilli</taxon>
        <taxon>Bacillales</taxon>
        <taxon>Bacillaceae</taxon>
        <taxon>Halobacillus</taxon>
    </lineage>
</organism>
<keyword evidence="1" id="KW-0479">Metal-binding</keyword>
<dbReference type="GO" id="GO:0016787">
    <property type="term" value="F:hydrolase activity"/>
    <property type="evidence" value="ECO:0007669"/>
    <property type="project" value="InterPro"/>
</dbReference>
<dbReference type="Gene3D" id="3.40.140.10">
    <property type="entry name" value="Cytidine Deaminase, domain 2"/>
    <property type="match status" value="1"/>
</dbReference>
<accession>A0A845DY47</accession>
<keyword evidence="2" id="KW-0862">Zinc</keyword>
<proteinExistence type="predicted"/>
<comment type="caution">
    <text evidence="4">The sequence shown here is derived from an EMBL/GenBank/DDBJ whole genome shotgun (WGS) entry which is preliminary data.</text>
</comment>
<dbReference type="InterPro" id="IPR002125">
    <property type="entry name" value="CMP_dCMP_dom"/>
</dbReference>
<protein>
    <submittedName>
        <fullName evidence="4">Nucleoside deaminase</fullName>
    </submittedName>
</protein>
<dbReference type="SUPFAM" id="SSF53927">
    <property type="entry name" value="Cytidine deaminase-like"/>
    <property type="match status" value="1"/>
</dbReference>